<dbReference type="Gene3D" id="2.60.120.200">
    <property type="match status" value="1"/>
</dbReference>
<dbReference type="AlphaFoldDB" id="A0A2T7GB35"/>
<evidence type="ECO:0000256" key="1">
    <source>
        <dbReference type="SAM" id="MobiDB-lite"/>
    </source>
</evidence>
<name>A0A2T7GB35_9RHOB</name>
<comment type="caution">
    <text evidence="3">The sequence shown here is derived from an EMBL/GenBank/DDBJ whole genome shotgun (WGS) entry which is preliminary data.</text>
</comment>
<dbReference type="OrthoDB" id="9765610at2"/>
<keyword evidence="4" id="KW-1185">Reference proteome</keyword>
<protein>
    <recommendedName>
        <fullName evidence="2">Hedgehog/Intein (Hint) domain-containing protein</fullName>
    </recommendedName>
</protein>
<accession>A0A2T7GB35</accession>
<dbReference type="Pfam" id="PF13385">
    <property type="entry name" value="Laminin_G_3"/>
    <property type="match status" value="1"/>
</dbReference>
<feature type="domain" description="Hedgehog/Intein (Hint)" evidence="2">
    <location>
        <begin position="216"/>
        <end position="351"/>
    </location>
</feature>
<organism evidence="3 4">
    <name type="scientific">Pelagivirga sediminicola</name>
    <dbReference type="NCBI Taxonomy" id="2170575"/>
    <lineage>
        <taxon>Bacteria</taxon>
        <taxon>Pseudomonadati</taxon>
        <taxon>Pseudomonadota</taxon>
        <taxon>Alphaproteobacteria</taxon>
        <taxon>Rhodobacterales</taxon>
        <taxon>Paracoccaceae</taxon>
        <taxon>Pelagivirga</taxon>
    </lineage>
</organism>
<dbReference type="Pfam" id="PF13403">
    <property type="entry name" value="Hint_2"/>
    <property type="match status" value="1"/>
</dbReference>
<dbReference type="Proteomes" id="UP000244446">
    <property type="component" value="Unassembled WGS sequence"/>
</dbReference>
<evidence type="ECO:0000259" key="2">
    <source>
        <dbReference type="Pfam" id="PF13403"/>
    </source>
</evidence>
<dbReference type="EMBL" id="QCYH01000001">
    <property type="protein sequence ID" value="PVA11635.1"/>
    <property type="molecule type" value="Genomic_DNA"/>
</dbReference>
<gene>
    <name evidence="3" type="ORF">DC366_01325</name>
</gene>
<reference evidence="3 4" key="1">
    <citation type="submission" date="2018-04" db="EMBL/GenBank/DDBJ databases">
        <title>Pelagivirga bohaiensis gen. nov., sp. nov., a bacterium isolated from the Bohai Sea.</title>
        <authorList>
            <person name="Ji X."/>
        </authorList>
    </citation>
    <scope>NUCLEOTIDE SEQUENCE [LARGE SCALE GENOMIC DNA]</scope>
    <source>
        <strain evidence="3 4">BH-SD19</strain>
    </source>
</reference>
<dbReference type="SUPFAM" id="SSF51294">
    <property type="entry name" value="Hedgehog/intein (Hint) domain"/>
    <property type="match status" value="1"/>
</dbReference>
<proteinExistence type="predicted"/>
<sequence>MARVADYEFDGTGTTAGDSAGTLPDAQFKGGGDLDGAGNARFDGVNDFAVVQPDPALDLAQGTVIIEFVQHTTSAGNSPYGSDGAQTLFSVDAYGYGPGGGHLAIYIRSDGQVGVRHQDSDGSHYMWGGAVATGQPSSIGYSWGPEGTKLVVNGVEVASSTNTHLHLAGNEEPLIIGASRAWEKNGNSDSMTAHFDGTISRVQIHDQAMATSTPVPCFTAGTMIRVPGGERPVESLQPGDLILTADHGPQPVQSVTSHRFRAADLAARPGLRPVRIAPGRLGNDGPLIVSRQHALLLMPDNVLIRAIHLGRYGGGSIRVLNGCRRVDYHHLLLERHEIVFANGAAAESLLPQWDQPGDAASPPTARPILTGREARARLPGLAARKKGEAPVLP</sequence>
<dbReference type="InterPro" id="IPR036844">
    <property type="entry name" value="Hint_dom_sf"/>
</dbReference>
<dbReference type="RefSeq" id="WP_108690380.1">
    <property type="nucleotide sequence ID" value="NZ_QCYH01000001.1"/>
</dbReference>
<dbReference type="SUPFAM" id="SSF49899">
    <property type="entry name" value="Concanavalin A-like lectins/glucanases"/>
    <property type="match status" value="1"/>
</dbReference>
<dbReference type="InterPro" id="IPR013320">
    <property type="entry name" value="ConA-like_dom_sf"/>
</dbReference>
<evidence type="ECO:0000313" key="4">
    <source>
        <dbReference type="Proteomes" id="UP000244446"/>
    </source>
</evidence>
<evidence type="ECO:0000313" key="3">
    <source>
        <dbReference type="EMBL" id="PVA11635.1"/>
    </source>
</evidence>
<dbReference type="InterPro" id="IPR028992">
    <property type="entry name" value="Hedgehog/Intein_dom"/>
</dbReference>
<feature type="region of interest" description="Disordered" evidence="1">
    <location>
        <begin position="352"/>
        <end position="372"/>
    </location>
</feature>